<dbReference type="Proteomes" id="UP000248090">
    <property type="component" value="Unassembled WGS sequence"/>
</dbReference>
<protein>
    <submittedName>
        <fullName evidence="1">Uncharacterized protein</fullName>
    </submittedName>
</protein>
<dbReference type="EMBL" id="LAPT01000082">
    <property type="protein sequence ID" value="PXF30158.1"/>
    <property type="molecule type" value="Genomic_DNA"/>
</dbReference>
<proteinExistence type="predicted"/>
<gene>
    <name evidence="1" type="ORF">WH50_16590</name>
</gene>
<accession>A0ABX5LXC4</accession>
<keyword evidence="2" id="KW-1185">Reference proteome</keyword>
<evidence type="ECO:0000313" key="2">
    <source>
        <dbReference type="Proteomes" id="UP000248090"/>
    </source>
</evidence>
<sequence>MRPFRVVNLHSLVNHSPYLFQIIRAVQQEFRLENAVHPLSQRILITVVAICYRTLYAIPLMG</sequence>
<reference evidence="1 2" key="1">
    <citation type="submission" date="2015-03" db="EMBL/GenBank/DDBJ databases">
        <authorList>
            <person name="Krishnan R."/>
            <person name="Midha S."/>
            <person name="Patil P.B."/>
            <person name="Rameshkumar N."/>
        </authorList>
    </citation>
    <scope>NUCLEOTIDE SEQUENCE [LARGE SCALE GENOMIC DNA]</scope>
    <source>
        <strain evidence="1 2">L1E11</strain>
    </source>
</reference>
<evidence type="ECO:0000313" key="1">
    <source>
        <dbReference type="EMBL" id="PXF30158.1"/>
    </source>
</evidence>
<comment type="caution">
    <text evidence="1">The sequence shown here is derived from an EMBL/GenBank/DDBJ whole genome shotgun (WGS) entry which is preliminary data.</text>
</comment>
<organism evidence="1 2">
    <name type="scientific">Pokkaliibacter plantistimulans</name>
    <dbReference type="NCBI Taxonomy" id="1635171"/>
    <lineage>
        <taxon>Bacteria</taxon>
        <taxon>Pseudomonadati</taxon>
        <taxon>Pseudomonadota</taxon>
        <taxon>Gammaproteobacteria</taxon>
        <taxon>Oceanospirillales</taxon>
        <taxon>Balneatrichaceae</taxon>
        <taxon>Pokkaliibacter</taxon>
    </lineage>
</organism>
<name>A0ABX5LXC4_9GAMM</name>